<dbReference type="InterPro" id="IPR036779">
    <property type="entry name" value="LysM_dom_sf"/>
</dbReference>
<keyword evidence="10" id="KW-1185">Reference proteome</keyword>
<feature type="compositionally biased region" description="Low complexity" evidence="5">
    <location>
        <begin position="84"/>
        <end position="106"/>
    </location>
</feature>
<reference evidence="9" key="1">
    <citation type="submission" date="2023-06" db="EMBL/GenBank/DDBJ databases">
        <title>Genome-scale phylogeny and comparative genomics of the fungal order Sordariales.</title>
        <authorList>
            <consortium name="Lawrence Berkeley National Laboratory"/>
            <person name="Hensen N."/>
            <person name="Bonometti L."/>
            <person name="Westerberg I."/>
            <person name="Brannstrom I.O."/>
            <person name="Guillou S."/>
            <person name="Cros-Aarteil S."/>
            <person name="Calhoun S."/>
            <person name="Haridas S."/>
            <person name="Kuo A."/>
            <person name="Mondo S."/>
            <person name="Pangilinan J."/>
            <person name="Riley R."/>
            <person name="Labutti K."/>
            <person name="Andreopoulos B."/>
            <person name="Lipzen A."/>
            <person name="Chen C."/>
            <person name="Yanf M."/>
            <person name="Daum C."/>
            <person name="Ng V."/>
            <person name="Clum A."/>
            <person name="Steindorff A."/>
            <person name="Ohm R."/>
            <person name="Martin F."/>
            <person name="Silar P."/>
            <person name="Natvig D."/>
            <person name="Lalanne C."/>
            <person name="Gautier V."/>
            <person name="Ament-Velasquez S.L."/>
            <person name="Kruys A."/>
            <person name="Hutchinson M.I."/>
            <person name="Powell A.J."/>
            <person name="Barry K."/>
            <person name="Miller A.N."/>
            <person name="Grigoriev I.V."/>
            <person name="Debuchy R."/>
            <person name="Gladieux P."/>
            <person name="Thoren M.H."/>
            <person name="Johannesson H."/>
        </authorList>
    </citation>
    <scope>NUCLEOTIDE SEQUENCE</scope>
    <source>
        <strain evidence="9">8032-3</strain>
    </source>
</reference>
<organism evidence="9 10">
    <name type="scientific">Phialemonium atrogriseum</name>
    <dbReference type="NCBI Taxonomy" id="1093897"/>
    <lineage>
        <taxon>Eukaryota</taxon>
        <taxon>Fungi</taxon>
        <taxon>Dikarya</taxon>
        <taxon>Ascomycota</taxon>
        <taxon>Pezizomycotina</taxon>
        <taxon>Sordariomycetes</taxon>
        <taxon>Sordariomycetidae</taxon>
        <taxon>Cephalothecales</taxon>
        <taxon>Cephalothecaceae</taxon>
        <taxon>Phialemonium</taxon>
    </lineage>
</organism>
<sequence>MPYPRISSLLLLLAAALCTTSVLGAGPCTTNVTAKAGDSCGTLADQYGIDIDQFKALNPDLVSCVLTAGNKYCVSDKAGGAPAPASPTATATATVAPPKSSSSSAAAPPPPKSSSTAAPPPPPKSSSSASAPPAAASTLVPSPDGSEGVCGGKYTCLGSVYGECCSANGFCGSTTEYCGDGCNPAFGTCGGGEPACEAAETETVTLLTVSTATVTAVKTAPAASARTVTVTVTGAARTVTAPARTVTAPARTVTVTAAAANAPSTAAPARPRPTIYGTNSRCQTYYQFKATDTCLRVVLRYGISLDTLYEWNPNLDCDDPESEAGYYICVDA</sequence>
<feature type="domain" description="LysM" evidence="8">
    <location>
        <begin position="30"/>
        <end position="74"/>
    </location>
</feature>
<dbReference type="RefSeq" id="XP_060280162.1">
    <property type="nucleotide sequence ID" value="XM_060432839.1"/>
</dbReference>
<dbReference type="PANTHER" id="PTHR34997:SF1">
    <property type="entry name" value="PEPTIDOGLYCAN-BINDING LYSIN DOMAIN"/>
    <property type="match status" value="1"/>
</dbReference>
<keyword evidence="2" id="KW-0843">Virulence</keyword>
<feature type="signal peptide" evidence="6">
    <location>
        <begin position="1"/>
        <end position="24"/>
    </location>
</feature>
<dbReference type="AlphaFoldDB" id="A0AAJ0FJ34"/>
<dbReference type="SUPFAM" id="SSF57016">
    <property type="entry name" value="Plant lectins/antimicrobial peptides"/>
    <property type="match status" value="1"/>
</dbReference>
<proteinExistence type="inferred from homology"/>
<evidence type="ECO:0000256" key="5">
    <source>
        <dbReference type="SAM" id="MobiDB-lite"/>
    </source>
</evidence>
<dbReference type="Pfam" id="PF01476">
    <property type="entry name" value="LysM"/>
    <property type="match status" value="2"/>
</dbReference>
<keyword evidence="4" id="KW-1015">Disulfide bond</keyword>
<name>A0AAJ0FJ34_9PEZI</name>
<evidence type="ECO:0000259" key="7">
    <source>
        <dbReference type="PROSITE" id="PS50941"/>
    </source>
</evidence>
<feature type="disulfide bond" evidence="4">
    <location>
        <begin position="164"/>
        <end position="178"/>
    </location>
</feature>
<comment type="similarity">
    <text evidence="3">Belongs to the secreted LysM effector family.</text>
</comment>
<keyword evidence="6" id="KW-0732">Signal</keyword>
<feature type="compositionally biased region" description="Low complexity" evidence="5">
    <location>
        <begin position="125"/>
        <end position="143"/>
    </location>
</feature>
<dbReference type="SMART" id="SM00257">
    <property type="entry name" value="LysM"/>
    <property type="match status" value="2"/>
</dbReference>
<feature type="region of interest" description="Disordered" evidence="5">
    <location>
        <begin position="84"/>
        <end position="147"/>
    </location>
</feature>
<dbReference type="InterPro" id="IPR036861">
    <property type="entry name" value="Endochitinase-like_sf"/>
</dbReference>
<dbReference type="InterPro" id="IPR001002">
    <property type="entry name" value="Chitin-bd_1"/>
</dbReference>
<keyword evidence="1 4" id="KW-0147">Chitin-binding</keyword>
<feature type="compositionally biased region" description="Pro residues" evidence="5">
    <location>
        <begin position="107"/>
        <end position="124"/>
    </location>
</feature>
<feature type="chain" id="PRO_5042542862" description="Chitin-binding type-1 domain-containing protein" evidence="6">
    <location>
        <begin position="25"/>
        <end position="332"/>
    </location>
</feature>
<dbReference type="EMBL" id="MU839023">
    <property type="protein sequence ID" value="KAK1763949.1"/>
    <property type="molecule type" value="Genomic_DNA"/>
</dbReference>
<dbReference type="PROSITE" id="PS51782">
    <property type="entry name" value="LYSM"/>
    <property type="match status" value="2"/>
</dbReference>
<dbReference type="CDD" id="cd00118">
    <property type="entry name" value="LysM"/>
    <property type="match status" value="2"/>
</dbReference>
<evidence type="ECO:0008006" key="11">
    <source>
        <dbReference type="Google" id="ProtNLM"/>
    </source>
</evidence>
<evidence type="ECO:0000313" key="10">
    <source>
        <dbReference type="Proteomes" id="UP001244011"/>
    </source>
</evidence>
<dbReference type="GO" id="GO:0008061">
    <property type="term" value="F:chitin binding"/>
    <property type="evidence" value="ECO:0007669"/>
    <property type="project" value="UniProtKB-UniRule"/>
</dbReference>
<evidence type="ECO:0000256" key="1">
    <source>
        <dbReference type="ARBA" id="ARBA00022669"/>
    </source>
</evidence>
<evidence type="ECO:0000256" key="3">
    <source>
        <dbReference type="ARBA" id="ARBA00044955"/>
    </source>
</evidence>
<evidence type="ECO:0000256" key="2">
    <source>
        <dbReference type="ARBA" id="ARBA00023026"/>
    </source>
</evidence>
<gene>
    <name evidence="9" type="ORF">QBC33DRAFT_622452</name>
</gene>
<evidence type="ECO:0000256" key="4">
    <source>
        <dbReference type="PROSITE-ProRule" id="PRU00261"/>
    </source>
</evidence>
<evidence type="ECO:0000313" key="9">
    <source>
        <dbReference type="EMBL" id="KAK1763949.1"/>
    </source>
</evidence>
<evidence type="ECO:0000259" key="8">
    <source>
        <dbReference type="PROSITE" id="PS51782"/>
    </source>
</evidence>
<dbReference type="PANTHER" id="PTHR34997">
    <property type="entry name" value="AM15"/>
    <property type="match status" value="1"/>
</dbReference>
<dbReference type="SUPFAM" id="SSF54106">
    <property type="entry name" value="LysM domain"/>
    <property type="match status" value="2"/>
</dbReference>
<dbReference type="InterPro" id="IPR052210">
    <property type="entry name" value="LysM1-like"/>
</dbReference>
<dbReference type="CDD" id="cd11618">
    <property type="entry name" value="ChtBD1_1"/>
    <property type="match status" value="1"/>
</dbReference>
<dbReference type="GeneID" id="85316026"/>
<feature type="domain" description="LysM" evidence="8">
    <location>
        <begin position="284"/>
        <end position="330"/>
    </location>
</feature>
<feature type="domain" description="Chitin-binding type-1" evidence="7">
    <location>
        <begin position="147"/>
        <end position="191"/>
    </location>
</feature>
<evidence type="ECO:0000256" key="6">
    <source>
        <dbReference type="SAM" id="SignalP"/>
    </source>
</evidence>
<dbReference type="Gene3D" id="3.10.350.10">
    <property type="entry name" value="LysM domain"/>
    <property type="match status" value="2"/>
</dbReference>
<comment type="caution">
    <text evidence="9">The sequence shown here is derived from an EMBL/GenBank/DDBJ whole genome shotgun (WGS) entry which is preliminary data.</text>
</comment>
<protein>
    <recommendedName>
        <fullName evidence="11">Chitin-binding type-1 domain-containing protein</fullName>
    </recommendedName>
</protein>
<dbReference type="Proteomes" id="UP001244011">
    <property type="component" value="Unassembled WGS sequence"/>
</dbReference>
<dbReference type="Gene3D" id="3.30.60.10">
    <property type="entry name" value="Endochitinase-like"/>
    <property type="match status" value="1"/>
</dbReference>
<feature type="disulfide bond" evidence="4">
    <location>
        <begin position="150"/>
        <end position="165"/>
    </location>
</feature>
<dbReference type="InterPro" id="IPR018392">
    <property type="entry name" value="LysM"/>
</dbReference>
<accession>A0AAJ0FJ34</accession>
<dbReference type="PROSITE" id="PS50941">
    <property type="entry name" value="CHIT_BIND_I_2"/>
    <property type="match status" value="1"/>
</dbReference>
<comment type="caution">
    <text evidence="4">Lacks conserved residue(s) required for the propagation of feature annotation.</text>
</comment>